<organism evidence="2 3">
    <name type="scientific">Mucilaginibacter straminoryzae</name>
    <dbReference type="NCBI Taxonomy" id="2932774"/>
    <lineage>
        <taxon>Bacteria</taxon>
        <taxon>Pseudomonadati</taxon>
        <taxon>Bacteroidota</taxon>
        <taxon>Sphingobacteriia</taxon>
        <taxon>Sphingobacteriales</taxon>
        <taxon>Sphingobacteriaceae</taxon>
        <taxon>Mucilaginibacter</taxon>
    </lineage>
</organism>
<feature type="chain" id="PRO_5040840741" description="DUF4397 domain-containing protein" evidence="1">
    <location>
        <begin position="27"/>
        <end position="252"/>
    </location>
</feature>
<evidence type="ECO:0008006" key="4">
    <source>
        <dbReference type="Google" id="ProtNLM"/>
    </source>
</evidence>
<protein>
    <recommendedName>
        <fullName evidence="4">DUF4397 domain-containing protein</fullName>
    </recommendedName>
</protein>
<proteinExistence type="predicted"/>
<evidence type="ECO:0000313" key="2">
    <source>
        <dbReference type="EMBL" id="MCJ8210900.1"/>
    </source>
</evidence>
<evidence type="ECO:0000313" key="3">
    <source>
        <dbReference type="Proteomes" id="UP001139450"/>
    </source>
</evidence>
<dbReference type="RefSeq" id="WP_245130949.1">
    <property type="nucleotide sequence ID" value="NZ_JALJEJ010000007.1"/>
</dbReference>
<accession>A0A9X2BAK9</accession>
<dbReference type="AlphaFoldDB" id="A0A9X2BAK9"/>
<feature type="signal peptide" evidence="1">
    <location>
        <begin position="1"/>
        <end position="26"/>
    </location>
</feature>
<keyword evidence="3" id="KW-1185">Reference proteome</keyword>
<dbReference type="PROSITE" id="PS51257">
    <property type="entry name" value="PROKAR_LIPOPROTEIN"/>
    <property type="match status" value="1"/>
</dbReference>
<dbReference type="EMBL" id="JALJEJ010000007">
    <property type="protein sequence ID" value="MCJ8210900.1"/>
    <property type="molecule type" value="Genomic_DNA"/>
</dbReference>
<dbReference type="Proteomes" id="UP001139450">
    <property type="component" value="Unassembled WGS sequence"/>
</dbReference>
<reference evidence="2" key="1">
    <citation type="submission" date="2022-04" db="EMBL/GenBank/DDBJ databases">
        <title>Mucilaginibacter sp. RS28 isolated from freshwater.</title>
        <authorList>
            <person name="Ko S.-R."/>
        </authorList>
    </citation>
    <scope>NUCLEOTIDE SEQUENCE</scope>
    <source>
        <strain evidence="2">RS28</strain>
    </source>
</reference>
<keyword evidence="1" id="KW-0732">Signal</keyword>
<evidence type="ECO:0000256" key="1">
    <source>
        <dbReference type="SAM" id="SignalP"/>
    </source>
</evidence>
<sequence length="252" mass="28082">MRDFYRLRFLWIIALAAVAFSGCTKGDDEPAADTNNKLIIAFSSATVPITGVDSVICTFTSSTDTIRKKGLREGTFYSFLLSSLPSGTYSALTKIYTTADSAGTRKMFRNTTSISTSKNSNIIAASDKPYDTWASALYFYSALYNITFAVGYYPTDSYFEMRLPATLPFKNIYISRNLYRTVNKIKYQTGYGYINIKTSDYKGSTSNTNAFYGFSTGAANLKYDAADVTFELYNDVNNDYAILFQKEIAIAN</sequence>
<comment type="caution">
    <text evidence="2">The sequence shown here is derived from an EMBL/GenBank/DDBJ whole genome shotgun (WGS) entry which is preliminary data.</text>
</comment>
<gene>
    <name evidence="2" type="ORF">MUY27_14375</name>
</gene>
<name>A0A9X2BAK9_9SPHI</name>